<feature type="compositionally biased region" description="Low complexity" evidence="1">
    <location>
        <begin position="590"/>
        <end position="599"/>
    </location>
</feature>
<proteinExistence type="predicted"/>
<feature type="region of interest" description="Disordered" evidence="1">
    <location>
        <begin position="558"/>
        <end position="685"/>
    </location>
</feature>
<dbReference type="Proteomes" id="UP000588098">
    <property type="component" value="Unassembled WGS sequence"/>
</dbReference>
<feature type="region of interest" description="Disordered" evidence="1">
    <location>
        <begin position="385"/>
        <end position="405"/>
    </location>
</feature>
<feature type="compositionally biased region" description="Low complexity" evidence="1">
    <location>
        <begin position="484"/>
        <end position="493"/>
    </location>
</feature>
<feature type="compositionally biased region" description="Basic and acidic residues" evidence="1">
    <location>
        <begin position="616"/>
        <end position="642"/>
    </location>
</feature>
<dbReference type="AlphaFoldDB" id="A0A7W9QIQ4"/>
<evidence type="ECO:0000313" key="3">
    <source>
        <dbReference type="Proteomes" id="UP000588098"/>
    </source>
</evidence>
<dbReference type="Gene3D" id="3.90.176.10">
    <property type="entry name" value="Toxin ADP-ribosyltransferase, Chain A, domain 1"/>
    <property type="match status" value="1"/>
</dbReference>
<accession>A0A7W9QIQ4</accession>
<feature type="region of interest" description="Disordered" evidence="1">
    <location>
        <begin position="1"/>
        <end position="25"/>
    </location>
</feature>
<feature type="compositionally biased region" description="Low complexity" evidence="1">
    <location>
        <begin position="668"/>
        <end position="678"/>
    </location>
</feature>
<dbReference type="RefSeq" id="WP_184579212.1">
    <property type="nucleotide sequence ID" value="NZ_JACHJL010000026.1"/>
</dbReference>
<organism evidence="2 3">
    <name type="scientific">Streptomyces zagrosensis</name>
    <dbReference type="NCBI Taxonomy" id="1042984"/>
    <lineage>
        <taxon>Bacteria</taxon>
        <taxon>Bacillati</taxon>
        <taxon>Actinomycetota</taxon>
        <taxon>Actinomycetes</taxon>
        <taxon>Kitasatosporales</taxon>
        <taxon>Streptomycetaceae</taxon>
        <taxon>Streptomyces</taxon>
    </lineage>
</organism>
<feature type="compositionally biased region" description="Low complexity" evidence="1">
    <location>
        <begin position="737"/>
        <end position="753"/>
    </location>
</feature>
<dbReference type="EMBL" id="JACHJL010000026">
    <property type="protein sequence ID" value="MBB5939697.1"/>
    <property type="molecule type" value="Genomic_DNA"/>
</dbReference>
<gene>
    <name evidence="2" type="ORF">FHS42_006793</name>
</gene>
<name>A0A7W9QIQ4_9ACTN</name>
<protein>
    <recommendedName>
        <fullName evidence="4">NAD(+)--protein-arginine ADP-ribosyltransferase</fullName>
    </recommendedName>
</protein>
<sequence>MRRRGTESPGREAGRHGSAAASGADSGEASAFAVEEFGSVLLIRLPTDDMLGPADIEDLTRSLAPGDDDRTVTVVAGADEQSAAGLWPRLASLLDALREEGTTTVRLVMSGVGADRPGRAATARRIADAWNIEVIAPDGVVLVVPGGGLFVPGGEDESTAGSGWWRFSPGAEPMPLGPRQPAPTWQPPPGALLTRTRGGCRVAQIPAGLLIRPDGAPAPRPGDLCYAVPVAARTPVVLVGVPAADDVSADDVTEAVAALPSVGRDEVRIAPGGRRDVLGIGQSVADTLGSAVVVHSGPPLLSGGGGTGRPDARSTFADADGVPRWHPYVDAVLCRPQRELEAGAATGPEVLRWELPLTGPAGGGPGVVALSDRWHVAATRAGLWIGGHDGQRPPTTAQSVTPDGPLIEVGRPDEPLDASLWPELAGLLTALGPELCARARLRVHGTCADGGHELRRLAGQHALRSVRLATGSTPAPAPAPEPATAPARPAVAAPAPAPEVAPARAAGFEPAPIRAPVPAPIPAAVPAPVSASAPLVPAGSPVPASPPLVGADVPASARTVAVSTSGEGPPEPGPAVRPSLSGGVPVLGDPGPAASSPSAVAMDGISRARPPGAPTSERESGPRRAGEEEAPERTPVREELRSGAEPSPGAEPNPGEKPSPDPEPSFQEAGAEGAPGPALVSGPAGRDVRTAAPRLAPVQSAPPPAALDAAASGSVQPPHQPQSPLQPERAHQPQSAAPKSGSGPPVVPVAPGTPVTRATSPVLVLPPVPFVPGHASTEAEQAAFRTLAESQWERLGSAVARTLMRMPALRGHEQIAARADLIALQLYLRGTQSELDHEALRRALHSGDGRLLPYAACVASGLRRLPSFRGAVFRGAPSLLAVGGGLTPGRLLRDPGPVSGLPVESEGPSPGGARYVIWSVTGRRVRQLFDAPGAAAVSTSRDEVVFPPGTVFRVLDASTDGPGGEAPLFLLRELSVLPAVTTVRRDPLDDQDRAALVRLQETLSRHPAAVGPYHWPDRCAGPVGSTSD</sequence>
<evidence type="ECO:0000313" key="2">
    <source>
        <dbReference type="EMBL" id="MBB5939697.1"/>
    </source>
</evidence>
<keyword evidence="3" id="KW-1185">Reference proteome</keyword>
<feature type="region of interest" description="Disordered" evidence="1">
    <location>
        <begin position="469"/>
        <end position="493"/>
    </location>
</feature>
<comment type="caution">
    <text evidence="2">The sequence shown here is derived from an EMBL/GenBank/DDBJ whole genome shotgun (WGS) entry which is preliminary data.</text>
</comment>
<evidence type="ECO:0008006" key="4">
    <source>
        <dbReference type="Google" id="ProtNLM"/>
    </source>
</evidence>
<evidence type="ECO:0000256" key="1">
    <source>
        <dbReference type="SAM" id="MobiDB-lite"/>
    </source>
</evidence>
<reference evidence="2 3" key="1">
    <citation type="submission" date="2020-08" db="EMBL/GenBank/DDBJ databases">
        <title>Genomic Encyclopedia of Type Strains, Phase III (KMG-III): the genomes of soil and plant-associated and newly described type strains.</title>
        <authorList>
            <person name="Whitman W."/>
        </authorList>
    </citation>
    <scope>NUCLEOTIDE SEQUENCE [LARGE SCALE GENOMIC DNA]</scope>
    <source>
        <strain evidence="2 3">CECT 8305</strain>
    </source>
</reference>
<feature type="compositionally biased region" description="Pro residues" evidence="1">
    <location>
        <begin position="649"/>
        <end position="663"/>
    </location>
</feature>
<feature type="compositionally biased region" description="Low complexity" evidence="1">
    <location>
        <begin position="16"/>
        <end position="25"/>
    </location>
</feature>
<feature type="compositionally biased region" description="Basic and acidic residues" evidence="1">
    <location>
        <begin position="1"/>
        <end position="15"/>
    </location>
</feature>
<feature type="region of interest" description="Disordered" evidence="1">
    <location>
        <begin position="697"/>
        <end position="753"/>
    </location>
</feature>